<proteinExistence type="predicted"/>
<evidence type="ECO:0000256" key="1">
    <source>
        <dbReference type="SAM" id="MobiDB-lite"/>
    </source>
</evidence>
<name>A0AAD9MCV5_9PEZI</name>
<evidence type="ECO:0000259" key="2">
    <source>
        <dbReference type="Pfam" id="PF05486"/>
    </source>
</evidence>
<dbReference type="PANTHER" id="PTHR12834:SF12">
    <property type="entry name" value="SIGNAL RECOGNITION PARTICLE 9 KDA PROTEIN"/>
    <property type="match status" value="1"/>
</dbReference>
<dbReference type="GO" id="GO:0005786">
    <property type="term" value="C:signal recognition particle, endoplasmic reticulum targeting"/>
    <property type="evidence" value="ECO:0007669"/>
    <property type="project" value="TreeGrafter"/>
</dbReference>
<dbReference type="AlphaFoldDB" id="A0AAD9MCV5"/>
<feature type="compositionally biased region" description="Gly residues" evidence="1">
    <location>
        <begin position="215"/>
        <end position="226"/>
    </location>
</feature>
<dbReference type="InterPro" id="IPR039432">
    <property type="entry name" value="SRP9_dom"/>
</dbReference>
<feature type="region of interest" description="Disordered" evidence="1">
    <location>
        <begin position="101"/>
        <end position="140"/>
    </location>
</feature>
<dbReference type="InterPro" id="IPR039914">
    <property type="entry name" value="SRP9-like"/>
</dbReference>
<gene>
    <name evidence="3" type="ORF">P8C59_003895</name>
</gene>
<sequence>MHLLRRSYRTEGRNGPRGDPGTTSSNSHVAHMVWKPQSLQKKAHETREIPGVRRLHVSALVVNRASSFGMPYYGKSEDWLRQSSLLLGARPRTTKVTTKYHIKSARRRTSMGNEAGGDAAAGTSHSTSTAPPPKPSRGHLVLKTYDPISGVVLKYKTSKAAEVSRLVQMLGQLGRRMASLPLAAVSREESMHDAPDAGEDSGLHTPVAGTAGTAQGQGGQAGGGGGKGKKKKGKR</sequence>
<feature type="region of interest" description="Disordered" evidence="1">
    <location>
        <begin position="186"/>
        <end position="235"/>
    </location>
</feature>
<feature type="domain" description="SRP9" evidence="2">
    <location>
        <begin position="75"/>
        <end position="177"/>
    </location>
</feature>
<protein>
    <recommendedName>
        <fullName evidence="2">SRP9 domain-containing protein</fullName>
    </recommendedName>
</protein>
<reference evidence="3" key="1">
    <citation type="journal article" date="2023" name="Mol. Plant Microbe Interact.">
        <title>Elucidating the Obligate Nature and Biological Capacity of an Invasive Fungal Corn Pathogen.</title>
        <authorList>
            <person name="MacCready J.S."/>
            <person name="Roggenkamp E.M."/>
            <person name="Gdanetz K."/>
            <person name="Chilvers M.I."/>
        </authorList>
    </citation>
    <scope>NUCLEOTIDE SEQUENCE</scope>
    <source>
        <strain evidence="3">PM02</strain>
    </source>
</reference>
<comment type="caution">
    <text evidence="3">The sequence shown here is derived from an EMBL/GenBank/DDBJ whole genome shotgun (WGS) entry which is preliminary data.</text>
</comment>
<accession>A0AAD9MCV5</accession>
<feature type="region of interest" description="Disordered" evidence="1">
    <location>
        <begin position="1"/>
        <end position="28"/>
    </location>
</feature>
<keyword evidence="4" id="KW-1185">Reference proteome</keyword>
<feature type="compositionally biased region" description="Basic and acidic residues" evidence="1">
    <location>
        <begin position="186"/>
        <end position="195"/>
    </location>
</feature>
<dbReference type="PANTHER" id="PTHR12834">
    <property type="entry name" value="SIGNAL RECOGNITION PARTICLE 9 KDA PROTEIN"/>
    <property type="match status" value="1"/>
</dbReference>
<evidence type="ECO:0000313" key="4">
    <source>
        <dbReference type="Proteomes" id="UP001217918"/>
    </source>
</evidence>
<feature type="compositionally biased region" description="Low complexity" evidence="1">
    <location>
        <begin position="116"/>
        <end position="129"/>
    </location>
</feature>
<organism evidence="3 4">
    <name type="scientific">Phyllachora maydis</name>
    <dbReference type="NCBI Taxonomy" id="1825666"/>
    <lineage>
        <taxon>Eukaryota</taxon>
        <taxon>Fungi</taxon>
        <taxon>Dikarya</taxon>
        <taxon>Ascomycota</taxon>
        <taxon>Pezizomycotina</taxon>
        <taxon>Sordariomycetes</taxon>
        <taxon>Sordariomycetidae</taxon>
        <taxon>Phyllachorales</taxon>
        <taxon>Phyllachoraceae</taxon>
        <taxon>Phyllachora</taxon>
    </lineage>
</organism>
<dbReference type="EMBL" id="JAQQPM010000003">
    <property type="protein sequence ID" value="KAK2069303.1"/>
    <property type="molecule type" value="Genomic_DNA"/>
</dbReference>
<dbReference type="GO" id="GO:0006614">
    <property type="term" value="P:SRP-dependent cotranslational protein targeting to membrane"/>
    <property type="evidence" value="ECO:0007669"/>
    <property type="project" value="InterPro"/>
</dbReference>
<dbReference type="Pfam" id="PF05486">
    <property type="entry name" value="SRP9-21"/>
    <property type="match status" value="1"/>
</dbReference>
<dbReference type="Proteomes" id="UP001217918">
    <property type="component" value="Unassembled WGS sequence"/>
</dbReference>
<evidence type="ECO:0000313" key="3">
    <source>
        <dbReference type="EMBL" id="KAK2069303.1"/>
    </source>
</evidence>